<keyword evidence="2" id="KW-0677">Repeat</keyword>
<dbReference type="Pfam" id="PF00132">
    <property type="entry name" value="Hexapep"/>
    <property type="match status" value="1"/>
</dbReference>
<dbReference type="RefSeq" id="WP_184060526.1">
    <property type="nucleotide sequence ID" value="NZ_JACIJK010000016.1"/>
</dbReference>
<evidence type="ECO:0000256" key="2">
    <source>
        <dbReference type="ARBA" id="ARBA00022737"/>
    </source>
</evidence>
<sequence>MISNADKEETLPSWRRSLQRHLIPSFLATAFFYLRDKAKVHPSARVQFGSNIRFGERTVVKAAAIIQASGGRVLIGRDCAVGSFNHIIAGVADVVIGDDVRFGSSVVAIATTREYRRKDQIISSQGFSDKGIRIGNDVLIGSGAILLDGCNIGDGAVIGAGSVVSGKVPPYATVFGVPAKVVFYRE</sequence>
<keyword evidence="3" id="KW-0012">Acyltransferase</keyword>
<dbReference type="SUPFAM" id="SSF51161">
    <property type="entry name" value="Trimeric LpxA-like enzymes"/>
    <property type="match status" value="1"/>
</dbReference>
<evidence type="ECO:0000313" key="5">
    <source>
        <dbReference type="Proteomes" id="UP000546200"/>
    </source>
</evidence>
<dbReference type="InterPro" id="IPR001451">
    <property type="entry name" value="Hexapep"/>
</dbReference>
<dbReference type="InterPro" id="IPR011004">
    <property type="entry name" value="Trimer_LpxA-like_sf"/>
</dbReference>
<gene>
    <name evidence="4" type="ORF">FHS94_003748</name>
</gene>
<dbReference type="EMBL" id="JACIJK010000016">
    <property type="protein sequence ID" value="MBB5716876.1"/>
    <property type="molecule type" value="Genomic_DNA"/>
</dbReference>
<evidence type="ECO:0000313" key="4">
    <source>
        <dbReference type="EMBL" id="MBB5716876.1"/>
    </source>
</evidence>
<dbReference type="PANTHER" id="PTHR23416:SF78">
    <property type="entry name" value="LIPOPOLYSACCHARIDE BIOSYNTHESIS O-ACETYL TRANSFERASE WBBJ-RELATED"/>
    <property type="match status" value="1"/>
</dbReference>
<accession>A0A7W9BHB9</accession>
<comment type="caution">
    <text evidence="4">The sequence shown here is derived from an EMBL/GenBank/DDBJ whole genome shotgun (WGS) entry which is preliminary data.</text>
</comment>
<organism evidence="4 5">
    <name type="scientific">Sphingomonas aerophila</name>
    <dbReference type="NCBI Taxonomy" id="1344948"/>
    <lineage>
        <taxon>Bacteria</taxon>
        <taxon>Pseudomonadati</taxon>
        <taxon>Pseudomonadota</taxon>
        <taxon>Alphaproteobacteria</taxon>
        <taxon>Sphingomonadales</taxon>
        <taxon>Sphingomonadaceae</taxon>
        <taxon>Sphingomonas</taxon>
    </lineage>
</organism>
<dbReference type="AlphaFoldDB" id="A0A7W9BHB9"/>
<reference evidence="4 5" key="1">
    <citation type="submission" date="2020-08" db="EMBL/GenBank/DDBJ databases">
        <title>Genomic Encyclopedia of Type Strains, Phase IV (KMG-IV): sequencing the most valuable type-strain genomes for metagenomic binning, comparative biology and taxonomic classification.</title>
        <authorList>
            <person name="Goeker M."/>
        </authorList>
    </citation>
    <scope>NUCLEOTIDE SEQUENCE [LARGE SCALE GENOMIC DNA]</scope>
    <source>
        <strain evidence="4 5">DSM 100044</strain>
    </source>
</reference>
<dbReference type="GO" id="GO:0016746">
    <property type="term" value="F:acyltransferase activity"/>
    <property type="evidence" value="ECO:0007669"/>
    <property type="project" value="UniProtKB-KW"/>
</dbReference>
<protein>
    <submittedName>
        <fullName evidence="4">Acetyltransferase-like isoleucine patch superfamily enzyme</fullName>
    </submittedName>
</protein>
<evidence type="ECO:0000256" key="1">
    <source>
        <dbReference type="ARBA" id="ARBA00022679"/>
    </source>
</evidence>
<dbReference type="Proteomes" id="UP000546200">
    <property type="component" value="Unassembled WGS sequence"/>
</dbReference>
<keyword evidence="5" id="KW-1185">Reference proteome</keyword>
<dbReference type="PANTHER" id="PTHR23416">
    <property type="entry name" value="SIALIC ACID SYNTHASE-RELATED"/>
    <property type="match status" value="1"/>
</dbReference>
<dbReference type="PROSITE" id="PS00101">
    <property type="entry name" value="HEXAPEP_TRANSFERASES"/>
    <property type="match status" value="1"/>
</dbReference>
<evidence type="ECO:0000256" key="3">
    <source>
        <dbReference type="ARBA" id="ARBA00023315"/>
    </source>
</evidence>
<dbReference type="CDD" id="cd04647">
    <property type="entry name" value="LbH_MAT_like"/>
    <property type="match status" value="1"/>
</dbReference>
<dbReference type="Gene3D" id="2.160.10.10">
    <property type="entry name" value="Hexapeptide repeat proteins"/>
    <property type="match status" value="1"/>
</dbReference>
<proteinExistence type="predicted"/>
<dbReference type="InterPro" id="IPR051159">
    <property type="entry name" value="Hexapeptide_acetyltransf"/>
</dbReference>
<keyword evidence="1 4" id="KW-0808">Transferase</keyword>
<dbReference type="InterPro" id="IPR018357">
    <property type="entry name" value="Hexapep_transf_CS"/>
</dbReference>
<name>A0A7W9BHB9_9SPHN</name>